<evidence type="ECO:0000259" key="4">
    <source>
        <dbReference type="PROSITE" id="PS50106"/>
    </source>
</evidence>
<organism evidence="5 6">
    <name type="scientific">Stieleria neptunia</name>
    <dbReference type="NCBI Taxonomy" id="2527979"/>
    <lineage>
        <taxon>Bacteria</taxon>
        <taxon>Pseudomonadati</taxon>
        <taxon>Planctomycetota</taxon>
        <taxon>Planctomycetia</taxon>
        <taxon>Pirellulales</taxon>
        <taxon>Pirellulaceae</taxon>
        <taxon>Stieleria</taxon>
    </lineage>
</organism>
<dbReference type="InterPro" id="IPR004387">
    <property type="entry name" value="Pept_M50_Zn"/>
</dbReference>
<dbReference type="Pfam" id="PF13180">
    <property type="entry name" value="PDZ_2"/>
    <property type="match status" value="2"/>
</dbReference>
<name>A0A518HWI3_9BACT</name>
<dbReference type="SMART" id="SM00228">
    <property type="entry name" value="PDZ"/>
    <property type="match status" value="2"/>
</dbReference>
<evidence type="ECO:0000313" key="5">
    <source>
        <dbReference type="EMBL" id="QDV45193.1"/>
    </source>
</evidence>
<dbReference type="GO" id="GO:0006508">
    <property type="term" value="P:proteolysis"/>
    <property type="evidence" value="ECO:0007669"/>
    <property type="project" value="UniProtKB-KW"/>
</dbReference>
<feature type="compositionally biased region" description="Polar residues" evidence="2">
    <location>
        <begin position="399"/>
        <end position="408"/>
    </location>
</feature>
<comment type="cofactor">
    <cofactor evidence="1">
        <name>Zn(2+)</name>
        <dbReference type="ChEBI" id="CHEBI:29105"/>
    </cofactor>
</comment>
<keyword evidence="5" id="KW-0645">Protease</keyword>
<dbReference type="SUPFAM" id="SSF50156">
    <property type="entry name" value="PDZ domain-like"/>
    <property type="match status" value="2"/>
</dbReference>
<evidence type="ECO:0000256" key="2">
    <source>
        <dbReference type="SAM" id="MobiDB-lite"/>
    </source>
</evidence>
<feature type="compositionally biased region" description="Polar residues" evidence="2">
    <location>
        <begin position="463"/>
        <end position="479"/>
    </location>
</feature>
<dbReference type="Proteomes" id="UP000319004">
    <property type="component" value="Chromosome"/>
</dbReference>
<feature type="compositionally biased region" description="Low complexity" evidence="2">
    <location>
        <begin position="445"/>
        <end position="459"/>
    </location>
</feature>
<evidence type="ECO:0000256" key="3">
    <source>
        <dbReference type="SAM" id="SignalP"/>
    </source>
</evidence>
<dbReference type="PANTHER" id="PTHR42837">
    <property type="entry name" value="REGULATOR OF SIGMA-E PROTEASE RSEP"/>
    <property type="match status" value="1"/>
</dbReference>
<dbReference type="InterPro" id="IPR001478">
    <property type="entry name" value="PDZ"/>
</dbReference>
<protein>
    <submittedName>
        <fullName evidence="5">Serine endoprotease</fullName>
    </submittedName>
</protein>
<feature type="compositionally biased region" description="Gly residues" evidence="2">
    <location>
        <begin position="414"/>
        <end position="424"/>
    </location>
</feature>
<feature type="signal peptide" evidence="3">
    <location>
        <begin position="1"/>
        <end position="21"/>
    </location>
</feature>
<feature type="compositionally biased region" description="Low complexity" evidence="2">
    <location>
        <begin position="52"/>
        <end position="85"/>
    </location>
</feature>
<dbReference type="PROSITE" id="PS50106">
    <property type="entry name" value="PDZ"/>
    <property type="match status" value="2"/>
</dbReference>
<feature type="domain" description="PDZ" evidence="4">
    <location>
        <begin position="294"/>
        <end position="377"/>
    </location>
</feature>
<evidence type="ECO:0000313" key="6">
    <source>
        <dbReference type="Proteomes" id="UP000319004"/>
    </source>
</evidence>
<feature type="region of interest" description="Disordered" evidence="2">
    <location>
        <begin position="42"/>
        <end position="89"/>
    </location>
</feature>
<keyword evidence="3" id="KW-0732">Signal</keyword>
<sequence precursor="true">MRSLPLLLSITTLVVSATCFADDARGQGLLQRLRSRIAPLIQDQLEPRDGEAANNALPARPLPGSGNQPAAGDPANEAAPDAAAGRTNPRARYRSLARPGAGGVSRIPAVTPPVAAAVSPTPAIGPSGVRQAGAETQPRSDAGSPATPRSNSFGRSILSPLDFDDETGPTSASAGTEASIGIKAIDADPGYPGVQITEFASHSRADRDGLRVGDFIFAIDGVPTPSVAALVDQVSARQPGDQVRLRIGRGGQVSDLDITLVAKPGTNPGPTIGATPPLTAQPPRVAQSPRAVNPVAVPTETVARPKIGAEVRDVPGRRGVRVLEIQPGSPADKAGLKVEDRIVAIDSKMVSDTQRLFDLLTLASTNAPVDLQLIRDNRLVNATLSLGSDDGPAVAGQATDATGSTPAPSESLVGGLGSVLGGMFGQTAPSSQTPSNTTDPKADQAKQAAEPELLPAAKEPQQESETQTAPSGESDSVQAEIQRLRDQLQQLESQLKE</sequence>
<gene>
    <name evidence="5" type="ORF">Enr13x_50670</name>
</gene>
<accession>A0A518HWI3</accession>
<feature type="compositionally biased region" description="Polar residues" evidence="2">
    <location>
        <begin position="487"/>
        <end position="497"/>
    </location>
</feature>
<feature type="domain" description="PDZ" evidence="4">
    <location>
        <begin position="169"/>
        <end position="251"/>
    </location>
</feature>
<dbReference type="KEGG" id="snep:Enr13x_50670"/>
<dbReference type="OrthoDB" id="255926at2"/>
<evidence type="ECO:0000256" key="1">
    <source>
        <dbReference type="ARBA" id="ARBA00001947"/>
    </source>
</evidence>
<feature type="chain" id="PRO_5022213625" evidence="3">
    <location>
        <begin position="22"/>
        <end position="497"/>
    </location>
</feature>
<dbReference type="PANTHER" id="PTHR42837:SF2">
    <property type="entry name" value="MEMBRANE METALLOPROTEASE ARASP2, CHLOROPLASTIC-RELATED"/>
    <property type="match status" value="1"/>
</dbReference>
<keyword evidence="5" id="KW-0378">Hydrolase</keyword>
<dbReference type="GO" id="GO:0016020">
    <property type="term" value="C:membrane"/>
    <property type="evidence" value="ECO:0007669"/>
    <property type="project" value="InterPro"/>
</dbReference>
<keyword evidence="6" id="KW-1185">Reference proteome</keyword>
<feature type="region of interest" description="Disordered" evidence="2">
    <location>
        <begin position="118"/>
        <end position="176"/>
    </location>
</feature>
<dbReference type="RefSeq" id="WP_145389394.1">
    <property type="nucleotide sequence ID" value="NZ_CP037423.1"/>
</dbReference>
<feature type="compositionally biased region" description="Polar residues" evidence="2">
    <location>
        <begin position="427"/>
        <end position="439"/>
    </location>
</feature>
<dbReference type="InterPro" id="IPR036034">
    <property type="entry name" value="PDZ_sf"/>
</dbReference>
<reference evidence="5 6" key="1">
    <citation type="submission" date="2019-03" db="EMBL/GenBank/DDBJ databases">
        <title>Deep-cultivation of Planctomycetes and their phenomic and genomic characterization uncovers novel biology.</title>
        <authorList>
            <person name="Wiegand S."/>
            <person name="Jogler M."/>
            <person name="Boedeker C."/>
            <person name="Pinto D."/>
            <person name="Vollmers J."/>
            <person name="Rivas-Marin E."/>
            <person name="Kohn T."/>
            <person name="Peeters S.H."/>
            <person name="Heuer A."/>
            <person name="Rast P."/>
            <person name="Oberbeckmann S."/>
            <person name="Bunk B."/>
            <person name="Jeske O."/>
            <person name="Meyerdierks A."/>
            <person name="Storesund J.E."/>
            <person name="Kallscheuer N."/>
            <person name="Luecker S."/>
            <person name="Lage O.M."/>
            <person name="Pohl T."/>
            <person name="Merkel B.J."/>
            <person name="Hornburger P."/>
            <person name="Mueller R.-W."/>
            <person name="Bruemmer F."/>
            <person name="Labrenz M."/>
            <person name="Spormann A.M."/>
            <person name="Op den Camp H."/>
            <person name="Overmann J."/>
            <person name="Amann R."/>
            <person name="Jetten M.S.M."/>
            <person name="Mascher T."/>
            <person name="Medema M.H."/>
            <person name="Devos D.P."/>
            <person name="Kaster A.-K."/>
            <person name="Ovreas L."/>
            <person name="Rohde M."/>
            <person name="Galperin M.Y."/>
            <person name="Jogler C."/>
        </authorList>
    </citation>
    <scope>NUCLEOTIDE SEQUENCE [LARGE SCALE GENOMIC DNA]</scope>
    <source>
        <strain evidence="5 6">Enr13</strain>
    </source>
</reference>
<dbReference type="EMBL" id="CP037423">
    <property type="protein sequence ID" value="QDV45193.1"/>
    <property type="molecule type" value="Genomic_DNA"/>
</dbReference>
<proteinExistence type="predicted"/>
<feature type="region of interest" description="Disordered" evidence="2">
    <location>
        <begin position="386"/>
        <end position="497"/>
    </location>
</feature>
<dbReference type="Gene3D" id="2.30.42.10">
    <property type="match status" value="2"/>
</dbReference>
<dbReference type="AlphaFoldDB" id="A0A518HWI3"/>
<feature type="region of interest" description="Disordered" evidence="2">
    <location>
        <begin position="266"/>
        <end position="291"/>
    </location>
</feature>
<dbReference type="GO" id="GO:0004222">
    <property type="term" value="F:metalloendopeptidase activity"/>
    <property type="evidence" value="ECO:0007669"/>
    <property type="project" value="InterPro"/>
</dbReference>